<evidence type="ECO:0008006" key="4">
    <source>
        <dbReference type="Google" id="ProtNLM"/>
    </source>
</evidence>
<evidence type="ECO:0000313" key="3">
    <source>
        <dbReference type="Proteomes" id="UP000325440"/>
    </source>
</evidence>
<name>A0A5E4MT53_9HEMI</name>
<sequence>MSKGNGVSESIPNRRVCHTHTYSELHSLVSEIRDQVQVMTSLLNTSSNELEVLDGLSNTTMEPKPNKYEFLVKPDLVMSFTHFTGRETPQQAEIWLSDVNAIATANDWPFNNRLYYVRKNLEGAARDWFSDRKIMDWSDFEHRFRTTFILNTNTLDRYDLLKARVQKENECVMDYFQSKVRMCRQLALPFVETREQVLKGLFSRDMALYASKRVPQSKKELLRDLLKWEKRNPAHSRRSKCIANKTRMPGKTIVPKTVEKMRTRSCQRMGQTSARVVESEPPRISRVNILAHVIQLKSWQLENALGEGMSLEENSDESGENDETTVCRPIMLQRPPGRRRDNI</sequence>
<organism evidence="2 3">
    <name type="scientific">Cinara cedri</name>
    <dbReference type="NCBI Taxonomy" id="506608"/>
    <lineage>
        <taxon>Eukaryota</taxon>
        <taxon>Metazoa</taxon>
        <taxon>Ecdysozoa</taxon>
        <taxon>Arthropoda</taxon>
        <taxon>Hexapoda</taxon>
        <taxon>Insecta</taxon>
        <taxon>Pterygota</taxon>
        <taxon>Neoptera</taxon>
        <taxon>Paraneoptera</taxon>
        <taxon>Hemiptera</taxon>
        <taxon>Sternorrhyncha</taxon>
        <taxon>Aphidomorpha</taxon>
        <taxon>Aphidoidea</taxon>
        <taxon>Aphididae</taxon>
        <taxon>Lachninae</taxon>
        <taxon>Cinara</taxon>
    </lineage>
</organism>
<dbReference type="AlphaFoldDB" id="A0A5E4MT53"/>
<feature type="compositionally biased region" description="Acidic residues" evidence="1">
    <location>
        <begin position="313"/>
        <end position="323"/>
    </location>
</feature>
<accession>A0A5E4MT53</accession>
<reference evidence="2 3" key="1">
    <citation type="submission" date="2019-08" db="EMBL/GenBank/DDBJ databases">
        <authorList>
            <person name="Alioto T."/>
            <person name="Alioto T."/>
            <person name="Gomez Garrido J."/>
        </authorList>
    </citation>
    <scope>NUCLEOTIDE SEQUENCE [LARGE SCALE GENOMIC DNA]</scope>
</reference>
<dbReference type="OrthoDB" id="6630204at2759"/>
<feature type="region of interest" description="Disordered" evidence="1">
    <location>
        <begin position="309"/>
        <end position="343"/>
    </location>
</feature>
<evidence type="ECO:0000313" key="2">
    <source>
        <dbReference type="EMBL" id="VVC35403.1"/>
    </source>
</evidence>
<evidence type="ECO:0000256" key="1">
    <source>
        <dbReference type="SAM" id="MobiDB-lite"/>
    </source>
</evidence>
<dbReference type="EMBL" id="CABPRJ010001426">
    <property type="protein sequence ID" value="VVC35403.1"/>
    <property type="molecule type" value="Genomic_DNA"/>
</dbReference>
<protein>
    <recommendedName>
        <fullName evidence="4">Retrotransposon gag domain</fullName>
    </recommendedName>
</protein>
<gene>
    <name evidence="2" type="ORF">CINCED_3A012799</name>
</gene>
<dbReference type="Proteomes" id="UP000325440">
    <property type="component" value="Unassembled WGS sequence"/>
</dbReference>
<proteinExistence type="predicted"/>
<keyword evidence="3" id="KW-1185">Reference proteome</keyword>